<dbReference type="AlphaFoldDB" id="A0A0P0UZY8"/>
<reference evidence="2 3" key="3">
    <citation type="journal article" date="2013" name="Rice">
        <title>Improvement of the Oryza sativa Nipponbare reference genome using next generation sequence and optical map data.</title>
        <authorList>
            <person name="Kawahara Y."/>
            <person name="de la Bastide M."/>
            <person name="Hamilton J.P."/>
            <person name="Kanamori H."/>
            <person name="McCombie W.R."/>
            <person name="Ouyang S."/>
            <person name="Schwartz D.C."/>
            <person name="Tanaka T."/>
            <person name="Wu J."/>
            <person name="Zhou S."/>
            <person name="Childs K.L."/>
            <person name="Davidson R.M."/>
            <person name="Lin H."/>
            <person name="Quesada-Ocampo L."/>
            <person name="Vaillancourt B."/>
            <person name="Sakai H."/>
            <person name="Lee S.S."/>
            <person name="Kim J."/>
            <person name="Numa H."/>
            <person name="Itoh T."/>
            <person name="Buell C.R."/>
            <person name="Matsumoto T."/>
        </authorList>
    </citation>
    <scope>NUCLEOTIDE SEQUENCE [LARGE SCALE GENOMIC DNA]</scope>
    <source>
        <strain evidence="3">cv. Nipponbare</strain>
    </source>
</reference>
<evidence type="ECO:0000313" key="3">
    <source>
        <dbReference type="Proteomes" id="UP000059680"/>
    </source>
</evidence>
<organism evidence="2 3">
    <name type="scientific">Oryza sativa subsp. japonica</name>
    <name type="common">Rice</name>
    <dbReference type="NCBI Taxonomy" id="39947"/>
    <lineage>
        <taxon>Eukaryota</taxon>
        <taxon>Viridiplantae</taxon>
        <taxon>Streptophyta</taxon>
        <taxon>Embryophyta</taxon>
        <taxon>Tracheophyta</taxon>
        <taxon>Spermatophyta</taxon>
        <taxon>Magnoliopsida</taxon>
        <taxon>Liliopsida</taxon>
        <taxon>Poales</taxon>
        <taxon>Poaceae</taxon>
        <taxon>BOP clade</taxon>
        <taxon>Oryzoideae</taxon>
        <taxon>Oryzeae</taxon>
        <taxon>Oryzinae</taxon>
        <taxon>Oryza</taxon>
        <taxon>Oryza sativa</taxon>
    </lineage>
</organism>
<sequence length="191" mass="19919">MGSIHGFLLDGRMGTTQNGCRASSIPNSSSSRQPSQHHIHKSLDAPPLCLPMLSSLPWLAGETFPSIARAVLADAFLAAVAHRQDAQSRASTCDGEVRAMACARGGVEGGGAPVRAARPAVTAAPTAQPPQLPSAPPLLRRQVAVAVGDDGAMEFCLEVIVAPWISLRRARKTIGSSRSASLLVVNGLKWV</sequence>
<proteinExistence type="predicted"/>
<dbReference type="EMBL" id="AP014957">
    <property type="protein sequence ID" value="BAS70918.1"/>
    <property type="molecule type" value="Genomic_DNA"/>
</dbReference>
<feature type="region of interest" description="Disordered" evidence="1">
    <location>
        <begin position="18"/>
        <end position="42"/>
    </location>
</feature>
<name>A0A0P0UZY8_ORYSJ</name>
<protein>
    <submittedName>
        <fullName evidence="2">Os01g0202000 protein</fullName>
    </submittedName>
</protein>
<reference evidence="3" key="1">
    <citation type="journal article" date="2005" name="Nature">
        <title>The map-based sequence of the rice genome.</title>
        <authorList>
            <consortium name="International rice genome sequencing project (IRGSP)"/>
            <person name="Matsumoto T."/>
            <person name="Wu J."/>
            <person name="Kanamori H."/>
            <person name="Katayose Y."/>
            <person name="Fujisawa M."/>
            <person name="Namiki N."/>
            <person name="Mizuno H."/>
            <person name="Yamamoto K."/>
            <person name="Antonio B.A."/>
            <person name="Baba T."/>
            <person name="Sakata K."/>
            <person name="Nagamura Y."/>
            <person name="Aoki H."/>
            <person name="Arikawa K."/>
            <person name="Arita K."/>
            <person name="Bito T."/>
            <person name="Chiden Y."/>
            <person name="Fujitsuka N."/>
            <person name="Fukunaka R."/>
            <person name="Hamada M."/>
            <person name="Harada C."/>
            <person name="Hayashi A."/>
            <person name="Hijishita S."/>
            <person name="Honda M."/>
            <person name="Hosokawa S."/>
            <person name="Ichikawa Y."/>
            <person name="Idonuma A."/>
            <person name="Iijima M."/>
            <person name="Ikeda M."/>
            <person name="Ikeno M."/>
            <person name="Ito K."/>
            <person name="Ito S."/>
            <person name="Ito T."/>
            <person name="Ito Y."/>
            <person name="Ito Y."/>
            <person name="Iwabuchi A."/>
            <person name="Kamiya K."/>
            <person name="Karasawa W."/>
            <person name="Kurita K."/>
            <person name="Katagiri S."/>
            <person name="Kikuta A."/>
            <person name="Kobayashi H."/>
            <person name="Kobayashi N."/>
            <person name="Machita K."/>
            <person name="Maehara T."/>
            <person name="Masukawa M."/>
            <person name="Mizubayashi T."/>
            <person name="Mukai Y."/>
            <person name="Nagasaki H."/>
            <person name="Nagata Y."/>
            <person name="Naito S."/>
            <person name="Nakashima M."/>
            <person name="Nakama Y."/>
            <person name="Nakamichi Y."/>
            <person name="Nakamura M."/>
            <person name="Meguro A."/>
            <person name="Negishi M."/>
            <person name="Ohta I."/>
            <person name="Ohta T."/>
            <person name="Okamoto M."/>
            <person name="Ono N."/>
            <person name="Saji S."/>
            <person name="Sakaguchi M."/>
            <person name="Sakai K."/>
            <person name="Shibata M."/>
            <person name="Shimokawa T."/>
            <person name="Song J."/>
            <person name="Takazaki Y."/>
            <person name="Terasawa K."/>
            <person name="Tsugane M."/>
            <person name="Tsuji K."/>
            <person name="Ueda S."/>
            <person name="Waki K."/>
            <person name="Yamagata H."/>
            <person name="Yamamoto M."/>
            <person name="Yamamoto S."/>
            <person name="Yamane H."/>
            <person name="Yoshiki S."/>
            <person name="Yoshihara R."/>
            <person name="Yukawa K."/>
            <person name="Zhong H."/>
            <person name="Yano M."/>
            <person name="Yuan Q."/>
            <person name="Ouyang S."/>
            <person name="Liu J."/>
            <person name="Jones K.M."/>
            <person name="Gansberger K."/>
            <person name="Moffat K."/>
            <person name="Hill J."/>
            <person name="Bera J."/>
            <person name="Fadrosh D."/>
            <person name="Jin S."/>
            <person name="Johri S."/>
            <person name="Kim M."/>
            <person name="Overton L."/>
            <person name="Reardon M."/>
            <person name="Tsitrin T."/>
            <person name="Vuong H."/>
            <person name="Weaver B."/>
            <person name="Ciecko A."/>
            <person name="Tallon L."/>
            <person name="Jackson J."/>
            <person name="Pai G."/>
            <person name="Aken S.V."/>
            <person name="Utterback T."/>
            <person name="Reidmuller S."/>
            <person name="Feldblyum T."/>
            <person name="Hsiao J."/>
            <person name="Zismann V."/>
            <person name="Iobst S."/>
            <person name="de Vazeille A.R."/>
            <person name="Buell C.R."/>
            <person name="Ying K."/>
            <person name="Li Y."/>
            <person name="Lu T."/>
            <person name="Huang Y."/>
            <person name="Zhao Q."/>
            <person name="Feng Q."/>
            <person name="Zhang L."/>
            <person name="Zhu J."/>
            <person name="Weng Q."/>
            <person name="Mu J."/>
            <person name="Lu Y."/>
            <person name="Fan D."/>
            <person name="Liu Y."/>
            <person name="Guan J."/>
            <person name="Zhang Y."/>
            <person name="Yu S."/>
            <person name="Liu X."/>
            <person name="Zhang Y."/>
            <person name="Hong G."/>
            <person name="Han B."/>
            <person name="Choisne N."/>
            <person name="Demange N."/>
            <person name="Orjeda G."/>
            <person name="Samain S."/>
            <person name="Cattolico L."/>
            <person name="Pelletier E."/>
            <person name="Couloux A."/>
            <person name="Segurens B."/>
            <person name="Wincker P."/>
            <person name="D'Hont A."/>
            <person name="Scarpelli C."/>
            <person name="Weissenbach J."/>
            <person name="Salanoubat M."/>
            <person name="Quetier F."/>
            <person name="Yu Y."/>
            <person name="Kim H.R."/>
            <person name="Rambo T."/>
            <person name="Currie J."/>
            <person name="Collura K."/>
            <person name="Luo M."/>
            <person name="Yang T."/>
            <person name="Ammiraju J.S.S."/>
            <person name="Engler F."/>
            <person name="Soderlund C."/>
            <person name="Wing R.A."/>
            <person name="Palmer L.E."/>
            <person name="de la Bastide M."/>
            <person name="Spiegel L."/>
            <person name="Nascimento L."/>
            <person name="Zutavern T."/>
            <person name="O'Shaughnessy A."/>
            <person name="Dike S."/>
            <person name="Dedhia N."/>
            <person name="Preston R."/>
            <person name="Balija V."/>
            <person name="McCombie W.R."/>
            <person name="Chow T."/>
            <person name="Chen H."/>
            <person name="Chung M."/>
            <person name="Chen C."/>
            <person name="Shaw J."/>
            <person name="Wu H."/>
            <person name="Hsiao K."/>
            <person name="Chao Y."/>
            <person name="Chu M."/>
            <person name="Cheng C."/>
            <person name="Hour A."/>
            <person name="Lee P."/>
            <person name="Lin S."/>
            <person name="Lin Y."/>
            <person name="Liou J."/>
            <person name="Liu S."/>
            <person name="Hsing Y."/>
            <person name="Raghuvanshi S."/>
            <person name="Mohanty A."/>
            <person name="Bharti A.K."/>
            <person name="Gaur A."/>
            <person name="Gupta V."/>
            <person name="Kumar D."/>
            <person name="Ravi V."/>
            <person name="Vij S."/>
            <person name="Kapur A."/>
            <person name="Khurana P."/>
            <person name="Khurana P."/>
            <person name="Khurana J.P."/>
            <person name="Tyagi A.K."/>
            <person name="Gaikwad K."/>
            <person name="Singh A."/>
            <person name="Dalal V."/>
            <person name="Srivastava S."/>
            <person name="Dixit A."/>
            <person name="Pal A.K."/>
            <person name="Ghazi I.A."/>
            <person name="Yadav M."/>
            <person name="Pandit A."/>
            <person name="Bhargava A."/>
            <person name="Sureshbabu K."/>
            <person name="Batra K."/>
            <person name="Sharma T.R."/>
            <person name="Mohapatra T."/>
            <person name="Singh N.K."/>
            <person name="Messing J."/>
            <person name="Nelson A.B."/>
            <person name="Fuks G."/>
            <person name="Kavchok S."/>
            <person name="Keizer G."/>
            <person name="Linton E."/>
            <person name="Llaca V."/>
            <person name="Song R."/>
            <person name="Tanyolac B."/>
            <person name="Young S."/>
            <person name="Ho-Il K."/>
            <person name="Hahn J.H."/>
            <person name="Sangsakoo G."/>
            <person name="Vanavichit A."/>
            <person name="de Mattos Luiz.A.T."/>
            <person name="Zimmer P.D."/>
            <person name="Malone G."/>
            <person name="Dellagostin O."/>
            <person name="de Oliveira A.C."/>
            <person name="Bevan M."/>
            <person name="Bancroft I."/>
            <person name="Minx P."/>
            <person name="Cordum H."/>
            <person name="Wilson R."/>
            <person name="Cheng Z."/>
            <person name="Jin W."/>
            <person name="Jiang J."/>
            <person name="Leong S.A."/>
            <person name="Iwama H."/>
            <person name="Gojobori T."/>
            <person name="Itoh T."/>
            <person name="Niimura Y."/>
            <person name="Fujii Y."/>
            <person name="Habara T."/>
            <person name="Sakai H."/>
            <person name="Sato Y."/>
            <person name="Wilson G."/>
            <person name="Kumar K."/>
            <person name="McCouch S."/>
            <person name="Juretic N."/>
            <person name="Hoen D."/>
            <person name="Wright S."/>
            <person name="Bruskiewich R."/>
            <person name="Bureau T."/>
            <person name="Miyao A."/>
            <person name="Hirochika H."/>
            <person name="Nishikawa T."/>
            <person name="Kadowaki K."/>
            <person name="Sugiura M."/>
            <person name="Burr B."/>
            <person name="Sasaki T."/>
        </authorList>
    </citation>
    <scope>NUCLEOTIDE SEQUENCE [LARGE SCALE GENOMIC DNA]</scope>
    <source>
        <strain evidence="3">cv. Nipponbare</strain>
    </source>
</reference>
<dbReference type="Proteomes" id="UP000059680">
    <property type="component" value="Chromosome 1"/>
</dbReference>
<dbReference type="InParanoid" id="A0A0P0UZY8"/>
<evidence type="ECO:0000256" key="1">
    <source>
        <dbReference type="SAM" id="MobiDB-lite"/>
    </source>
</evidence>
<gene>
    <name evidence="2" type="ordered locus">Os01g0202000</name>
    <name evidence="2" type="ORF">OSNPB_010202000</name>
</gene>
<accession>A0A0P0UZY8</accession>
<keyword evidence="3" id="KW-1185">Reference proteome</keyword>
<reference evidence="2 3" key="2">
    <citation type="journal article" date="2013" name="Plant Cell Physiol.">
        <title>Rice Annotation Project Database (RAP-DB): an integrative and interactive database for rice genomics.</title>
        <authorList>
            <person name="Sakai H."/>
            <person name="Lee S.S."/>
            <person name="Tanaka T."/>
            <person name="Numa H."/>
            <person name="Kim J."/>
            <person name="Kawahara Y."/>
            <person name="Wakimoto H."/>
            <person name="Yang C.C."/>
            <person name="Iwamoto M."/>
            <person name="Abe T."/>
            <person name="Yamada Y."/>
            <person name="Muto A."/>
            <person name="Inokuchi H."/>
            <person name="Ikemura T."/>
            <person name="Matsumoto T."/>
            <person name="Sasaki T."/>
            <person name="Itoh T."/>
        </authorList>
    </citation>
    <scope>NUCLEOTIDE SEQUENCE [LARGE SCALE GENOMIC DNA]</scope>
    <source>
        <strain evidence="3">cv. Nipponbare</strain>
    </source>
</reference>
<evidence type="ECO:0000313" key="2">
    <source>
        <dbReference type="EMBL" id="BAS70918.1"/>
    </source>
</evidence>
<feature type="compositionally biased region" description="Low complexity" evidence="1">
    <location>
        <begin position="23"/>
        <end position="34"/>
    </location>
</feature>
<dbReference type="PaxDb" id="39947-A0A0P0UZY8"/>